<organism evidence="2 6">
    <name type="scientific">Rotaria sordida</name>
    <dbReference type="NCBI Taxonomy" id="392033"/>
    <lineage>
        <taxon>Eukaryota</taxon>
        <taxon>Metazoa</taxon>
        <taxon>Spiralia</taxon>
        <taxon>Gnathifera</taxon>
        <taxon>Rotifera</taxon>
        <taxon>Eurotatoria</taxon>
        <taxon>Bdelloidea</taxon>
        <taxon>Philodinida</taxon>
        <taxon>Philodinidae</taxon>
        <taxon>Rotaria</taxon>
    </lineage>
</organism>
<dbReference type="Proteomes" id="UP000663836">
    <property type="component" value="Unassembled WGS sequence"/>
</dbReference>
<evidence type="ECO:0000313" key="3">
    <source>
        <dbReference type="EMBL" id="CAF1105533.1"/>
    </source>
</evidence>
<evidence type="ECO:0000313" key="6">
    <source>
        <dbReference type="Proteomes" id="UP000663854"/>
    </source>
</evidence>
<gene>
    <name evidence="5" type="ORF">JBS370_LOCUS16034</name>
    <name evidence="3" type="ORF">JXQ802_LOCUS19431</name>
    <name evidence="2" type="ORF">PYM288_LOCUS12521</name>
    <name evidence="4" type="ORF">ZHD862_LOCUS20220</name>
</gene>
<keyword evidence="1" id="KW-1133">Transmembrane helix</keyword>
<dbReference type="EMBL" id="CAJNOL010000532">
    <property type="protein sequence ID" value="CAF1105533.1"/>
    <property type="molecule type" value="Genomic_DNA"/>
</dbReference>
<proteinExistence type="predicted"/>
<feature type="transmembrane region" description="Helical" evidence="1">
    <location>
        <begin position="132"/>
        <end position="156"/>
    </location>
</feature>
<dbReference type="Proteomes" id="UP000663870">
    <property type="component" value="Unassembled WGS sequence"/>
</dbReference>
<evidence type="ECO:0000313" key="4">
    <source>
        <dbReference type="EMBL" id="CAF1152059.1"/>
    </source>
</evidence>
<evidence type="ECO:0000313" key="5">
    <source>
        <dbReference type="EMBL" id="CAF3813894.1"/>
    </source>
</evidence>
<feature type="transmembrane region" description="Helical" evidence="1">
    <location>
        <begin position="99"/>
        <end position="120"/>
    </location>
</feature>
<evidence type="ECO:0000313" key="2">
    <source>
        <dbReference type="EMBL" id="CAF0958999.1"/>
    </source>
</evidence>
<feature type="transmembrane region" description="Helical" evidence="1">
    <location>
        <begin position="7"/>
        <end position="28"/>
    </location>
</feature>
<reference evidence="2" key="1">
    <citation type="submission" date="2021-02" db="EMBL/GenBank/DDBJ databases">
        <authorList>
            <person name="Nowell W R."/>
        </authorList>
    </citation>
    <scope>NUCLEOTIDE SEQUENCE</scope>
</reference>
<protein>
    <submittedName>
        <fullName evidence="2">Uncharacterized protein</fullName>
    </submittedName>
</protein>
<keyword evidence="7" id="KW-1185">Reference proteome</keyword>
<dbReference type="EMBL" id="CAJNOH010000233">
    <property type="protein sequence ID" value="CAF0958999.1"/>
    <property type="molecule type" value="Genomic_DNA"/>
</dbReference>
<dbReference type="Proteomes" id="UP000663854">
    <property type="component" value="Unassembled WGS sequence"/>
</dbReference>
<dbReference type="EMBL" id="CAJNOT010001138">
    <property type="protein sequence ID" value="CAF1152059.1"/>
    <property type="molecule type" value="Genomic_DNA"/>
</dbReference>
<evidence type="ECO:0000256" key="1">
    <source>
        <dbReference type="SAM" id="Phobius"/>
    </source>
</evidence>
<dbReference type="EMBL" id="CAJOBD010001578">
    <property type="protein sequence ID" value="CAF3813894.1"/>
    <property type="molecule type" value="Genomic_DNA"/>
</dbReference>
<dbReference type="AlphaFoldDB" id="A0A814DVY7"/>
<accession>A0A814DVY7</accession>
<name>A0A814DVY7_9BILA</name>
<dbReference type="Proteomes" id="UP000663864">
    <property type="component" value="Unassembled WGS sequence"/>
</dbReference>
<evidence type="ECO:0000313" key="7">
    <source>
        <dbReference type="Proteomes" id="UP000663870"/>
    </source>
</evidence>
<sequence>MVSNQKLANDLVISISTIFILSTTILSISTNNWNVEYENSIINRTGLFQQCSNSFCCDTKELDRSITLLVLFSIIFLTISTLSSCFLMAIIIDYKNQCYILVPLTLFSAGILMTLTLIQILDQIYLNGYSAFIFFIDTILAYILGAISLLHANMFYF</sequence>
<keyword evidence="1" id="KW-0812">Transmembrane</keyword>
<comment type="caution">
    <text evidence="2">The sequence shown here is derived from an EMBL/GenBank/DDBJ whole genome shotgun (WGS) entry which is preliminary data.</text>
</comment>
<keyword evidence="1" id="KW-0472">Membrane</keyword>
<feature type="transmembrane region" description="Helical" evidence="1">
    <location>
        <begin position="68"/>
        <end position="92"/>
    </location>
</feature>